<protein>
    <submittedName>
        <fullName evidence="1">Uncharacterized protein</fullName>
    </submittedName>
</protein>
<name>X1QHV1_9ZZZZ</name>
<dbReference type="AlphaFoldDB" id="X1QHV1"/>
<proteinExistence type="predicted"/>
<sequence length="96" mass="10864">MAQCKMCGQKGFFLSVSEDGLCKSCESIVVMDIQQRVRIINDCIKLVNESKNMSTQLSRYDLLREHAQALLEYEHKGIPTVSPSPSQFLSAHQIFL</sequence>
<accession>X1QHV1</accession>
<organism evidence="1">
    <name type="scientific">marine sediment metagenome</name>
    <dbReference type="NCBI Taxonomy" id="412755"/>
    <lineage>
        <taxon>unclassified sequences</taxon>
        <taxon>metagenomes</taxon>
        <taxon>ecological metagenomes</taxon>
    </lineage>
</organism>
<comment type="caution">
    <text evidence="1">The sequence shown here is derived from an EMBL/GenBank/DDBJ whole genome shotgun (WGS) entry which is preliminary data.</text>
</comment>
<gene>
    <name evidence="1" type="ORF">S06H3_54403</name>
</gene>
<evidence type="ECO:0000313" key="1">
    <source>
        <dbReference type="EMBL" id="GAI50585.1"/>
    </source>
</evidence>
<dbReference type="EMBL" id="BARV01034786">
    <property type="protein sequence ID" value="GAI50585.1"/>
    <property type="molecule type" value="Genomic_DNA"/>
</dbReference>
<reference evidence="1" key="1">
    <citation type="journal article" date="2014" name="Front. Microbiol.">
        <title>High frequency of phylogenetically diverse reductive dehalogenase-homologous genes in deep subseafloor sedimentary metagenomes.</title>
        <authorList>
            <person name="Kawai M."/>
            <person name="Futagami T."/>
            <person name="Toyoda A."/>
            <person name="Takaki Y."/>
            <person name="Nishi S."/>
            <person name="Hori S."/>
            <person name="Arai W."/>
            <person name="Tsubouchi T."/>
            <person name="Morono Y."/>
            <person name="Uchiyama I."/>
            <person name="Ito T."/>
            <person name="Fujiyama A."/>
            <person name="Inagaki F."/>
            <person name="Takami H."/>
        </authorList>
    </citation>
    <scope>NUCLEOTIDE SEQUENCE</scope>
    <source>
        <strain evidence="1">Expedition CK06-06</strain>
    </source>
</reference>